<evidence type="ECO:0000313" key="5">
    <source>
        <dbReference type="EMBL" id="MBI9115749.1"/>
    </source>
</evidence>
<dbReference type="SUPFAM" id="SSF46689">
    <property type="entry name" value="Homeodomain-like"/>
    <property type="match status" value="1"/>
</dbReference>
<dbReference type="PANTHER" id="PTHR30055:SF209">
    <property type="entry name" value="POSSIBLE TRANSCRIPTIONAL REGULATORY PROTEIN (PROBABLY TETR-FAMILY)"/>
    <property type="match status" value="1"/>
</dbReference>
<dbReference type="PANTHER" id="PTHR30055">
    <property type="entry name" value="HTH-TYPE TRANSCRIPTIONAL REGULATOR RUTR"/>
    <property type="match status" value="1"/>
</dbReference>
<feature type="domain" description="HTH tetR-type" evidence="4">
    <location>
        <begin position="31"/>
        <end position="91"/>
    </location>
</feature>
<dbReference type="Proteomes" id="UP000602087">
    <property type="component" value="Unassembled WGS sequence"/>
</dbReference>
<dbReference type="RefSeq" id="WP_198734318.1">
    <property type="nucleotide sequence ID" value="NZ_JAEINH010000010.1"/>
</dbReference>
<dbReference type="InterPro" id="IPR001647">
    <property type="entry name" value="HTH_TetR"/>
</dbReference>
<reference evidence="5" key="1">
    <citation type="submission" date="2020-12" db="EMBL/GenBank/DDBJ databases">
        <title>Sanguibacter suaedae sp. nov., isolated from Suaeda aralocaspica.</title>
        <authorList>
            <person name="Ma Q."/>
        </authorList>
    </citation>
    <scope>NUCLEOTIDE SEQUENCE</scope>
    <source>
        <strain evidence="5">YZGR15</strain>
    </source>
</reference>
<evidence type="ECO:0000259" key="4">
    <source>
        <dbReference type="PROSITE" id="PS50977"/>
    </source>
</evidence>
<dbReference type="EMBL" id="JAEINH010000010">
    <property type="protein sequence ID" value="MBI9115749.1"/>
    <property type="molecule type" value="Genomic_DNA"/>
</dbReference>
<keyword evidence="6" id="KW-1185">Reference proteome</keyword>
<protein>
    <submittedName>
        <fullName evidence="5">TetR/AcrR family transcriptional regulator</fullName>
    </submittedName>
</protein>
<feature type="region of interest" description="Disordered" evidence="3">
    <location>
        <begin position="1"/>
        <end position="25"/>
    </location>
</feature>
<feature type="DNA-binding region" description="H-T-H motif" evidence="2">
    <location>
        <begin position="54"/>
        <end position="73"/>
    </location>
</feature>
<sequence length="211" mass="22210">MRSDDLIGVGPPAGGTCAEGHRTDDCRSDAARNREHLLATARGMLDATGVAGLTMDALAREAGLGKGTVFRRFGSRQGLLEALLDDTETEFQRAFLSGPPPLGPGADPVDRLVAFGRGRLSLVTVQGELLCAVASSPEGRYSSAVRAASRMHVQMLLRQTGSDVDVEVLAFHLLAVLDAGVIHHESTGAGLSLDRLADGWEQLVRRVVGSA</sequence>
<evidence type="ECO:0000256" key="1">
    <source>
        <dbReference type="ARBA" id="ARBA00023125"/>
    </source>
</evidence>
<dbReference type="AlphaFoldDB" id="A0A934IF13"/>
<evidence type="ECO:0000256" key="3">
    <source>
        <dbReference type="SAM" id="MobiDB-lite"/>
    </source>
</evidence>
<dbReference type="Pfam" id="PF00440">
    <property type="entry name" value="TetR_N"/>
    <property type="match status" value="1"/>
</dbReference>
<keyword evidence="1 2" id="KW-0238">DNA-binding</keyword>
<organism evidence="5 6">
    <name type="scientific">Sanguibacter suaedae</name>
    <dbReference type="NCBI Taxonomy" id="2795737"/>
    <lineage>
        <taxon>Bacteria</taxon>
        <taxon>Bacillati</taxon>
        <taxon>Actinomycetota</taxon>
        <taxon>Actinomycetes</taxon>
        <taxon>Micrococcales</taxon>
        <taxon>Sanguibacteraceae</taxon>
        <taxon>Sanguibacter</taxon>
    </lineage>
</organism>
<dbReference type="PRINTS" id="PR00455">
    <property type="entry name" value="HTHTETR"/>
</dbReference>
<name>A0A934IF13_9MICO</name>
<dbReference type="SUPFAM" id="SSF48498">
    <property type="entry name" value="Tetracyclin repressor-like, C-terminal domain"/>
    <property type="match status" value="1"/>
</dbReference>
<dbReference type="InterPro" id="IPR050109">
    <property type="entry name" value="HTH-type_TetR-like_transc_reg"/>
</dbReference>
<dbReference type="GO" id="GO:0000976">
    <property type="term" value="F:transcription cis-regulatory region binding"/>
    <property type="evidence" value="ECO:0007669"/>
    <property type="project" value="TreeGrafter"/>
</dbReference>
<evidence type="ECO:0000313" key="6">
    <source>
        <dbReference type="Proteomes" id="UP000602087"/>
    </source>
</evidence>
<proteinExistence type="predicted"/>
<dbReference type="GO" id="GO:0003700">
    <property type="term" value="F:DNA-binding transcription factor activity"/>
    <property type="evidence" value="ECO:0007669"/>
    <property type="project" value="TreeGrafter"/>
</dbReference>
<dbReference type="PROSITE" id="PS50977">
    <property type="entry name" value="HTH_TETR_2"/>
    <property type="match status" value="1"/>
</dbReference>
<dbReference type="InterPro" id="IPR036271">
    <property type="entry name" value="Tet_transcr_reg_TetR-rel_C_sf"/>
</dbReference>
<gene>
    <name evidence="5" type="ORF">JAV76_12055</name>
</gene>
<dbReference type="InterPro" id="IPR009057">
    <property type="entry name" value="Homeodomain-like_sf"/>
</dbReference>
<comment type="caution">
    <text evidence="5">The sequence shown here is derived from an EMBL/GenBank/DDBJ whole genome shotgun (WGS) entry which is preliminary data.</text>
</comment>
<dbReference type="Gene3D" id="1.10.357.10">
    <property type="entry name" value="Tetracycline Repressor, domain 2"/>
    <property type="match status" value="1"/>
</dbReference>
<evidence type="ECO:0000256" key="2">
    <source>
        <dbReference type="PROSITE-ProRule" id="PRU00335"/>
    </source>
</evidence>
<accession>A0A934IF13</accession>